<proteinExistence type="predicted"/>
<dbReference type="EMBL" id="HBFR01022845">
    <property type="protein sequence ID" value="CAD8889196.1"/>
    <property type="molecule type" value="Transcribed_RNA"/>
</dbReference>
<organism evidence="1">
    <name type="scientific">Corethron hystrix</name>
    <dbReference type="NCBI Taxonomy" id="216773"/>
    <lineage>
        <taxon>Eukaryota</taxon>
        <taxon>Sar</taxon>
        <taxon>Stramenopiles</taxon>
        <taxon>Ochrophyta</taxon>
        <taxon>Bacillariophyta</taxon>
        <taxon>Coscinodiscophyceae</taxon>
        <taxon>Corethrophycidae</taxon>
        <taxon>Corethrales</taxon>
        <taxon>Corethraceae</taxon>
        <taxon>Corethron</taxon>
    </lineage>
</organism>
<protein>
    <submittedName>
        <fullName evidence="1">Uncharacterized protein</fullName>
    </submittedName>
</protein>
<sequence>MKITKREGMNLSLSSLNYHKKRKESIVKGKELLLVFRLLLFFSTFLIEEEICVICLARKISKDFFSPSSHDSKCPLSKVSFEVLNKPEKLANEGTMQNFSACSDYDGTSLYTDGIFKTQDHEHQYSLKTKSYAL</sequence>
<name>A0A7S1FUK8_9STRA</name>
<accession>A0A7S1FUK8</accession>
<dbReference type="AlphaFoldDB" id="A0A7S1FUK8"/>
<gene>
    <name evidence="1" type="ORF">CHYS00102_LOCUS16399</name>
</gene>
<evidence type="ECO:0000313" key="1">
    <source>
        <dbReference type="EMBL" id="CAD8889196.1"/>
    </source>
</evidence>
<reference evidence="1" key="1">
    <citation type="submission" date="2021-01" db="EMBL/GenBank/DDBJ databases">
        <authorList>
            <person name="Corre E."/>
            <person name="Pelletier E."/>
            <person name="Niang G."/>
            <person name="Scheremetjew M."/>
            <person name="Finn R."/>
            <person name="Kale V."/>
            <person name="Holt S."/>
            <person name="Cochrane G."/>
            <person name="Meng A."/>
            <person name="Brown T."/>
            <person name="Cohen L."/>
        </authorList>
    </citation>
    <scope>NUCLEOTIDE SEQUENCE</scope>
    <source>
        <strain evidence="1">308</strain>
    </source>
</reference>